<dbReference type="SMART" id="SM00365">
    <property type="entry name" value="LRR_SD22"/>
    <property type="match status" value="5"/>
</dbReference>
<dbReference type="Gene3D" id="3.80.10.10">
    <property type="entry name" value="Ribonuclease Inhibitor"/>
    <property type="match status" value="3"/>
</dbReference>
<dbReference type="InterPro" id="IPR003591">
    <property type="entry name" value="Leu-rich_rpt_typical-subtyp"/>
</dbReference>
<dbReference type="Pfam" id="PF14580">
    <property type="entry name" value="LRR_9"/>
    <property type="match status" value="1"/>
</dbReference>
<reference evidence="4" key="1">
    <citation type="submission" date="2020-04" db="EMBL/GenBank/DDBJ databases">
        <authorList>
            <person name="Neveu A P."/>
        </authorList>
    </citation>
    <scope>NUCLEOTIDE SEQUENCE</scope>
    <source>
        <tissue evidence="4">Whole embryo</tissue>
    </source>
</reference>
<evidence type="ECO:0000313" key="4">
    <source>
        <dbReference type="EMBL" id="CAB3263523.1"/>
    </source>
</evidence>
<dbReference type="PANTHER" id="PTHR45973:SF8">
    <property type="entry name" value="LEUCINE-RICH REPEAT-CONTAINING PROTEIN 49"/>
    <property type="match status" value="1"/>
</dbReference>
<feature type="region of interest" description="Disordered" evidence="3">
    <location>
        <begin position="144"/>
        <end position="188"/>
    </location>
</feature>
<feature type="compositionally biased region" description="Polar residues" evidence="3">
    <location>
        <begin position="145"/>
        <end position="181"/>
    </location>
</feature>
<dbReference type="PANTHER" id="PTHR45973">
    <property type="entry name" value="PROTEIN PHOSPHATASE 1 REGULATORY SUBUNIT SDS22-RELATED"/>
    <property type="match status" value="1"/>
</dbReference>
<dbReference type="InterPro" id="IPR050576">
    <property type="entry name" value="Cilia_flagella_integrity"/>
</dbReference>
<proteinExistence type="evidence at transcript level"/>
<feature type="compositionally biased region" description="Basic and acidic residues" evidence="3">
    <location>
        <begin position="41"/>
        <end position="53"/>
    </location>
</feature>
<evidence type="ECO:0000256" key="1">
    <source>
        <dbReference type="ARBA" id="ARBA00022614"/>
    </source>
</evidence>
<feature type="compositionally biased region" description="Basic and acidic residues" evidence="3">
    <location>
        <begin position="506"/>
        <end position="526"/>
    </location>
</feature>
<accession>A0A6F9DKN3</accession>
<dbReference type="SMART" id="SM00369">
    <property type="entry name" value="LRR_TYP"/>
    <property type="match status" value="5"/>
</dbReference>
<dbReference type="InterPro" id="IPR032675">
    <property type="entry name" value="LRR_dom_sf"/>
</dbReference>
<dbReference type="PROSITE" id="PS51450">
    <property type="entry name" value="LRR"/>
    <property type="match status" value="6"/>
</dbReference>
<dbReference type="AlphaFoldDB" id="A0A6F9DKN3"/>
<evidence type="ECO:0000256" key="3">
    <source>
        <dbReference type="SAM" id="MobiDB-lite"/>
    </source>
</evidence>
<feature type="region of interest" description="Disordered" evidence="3">
    <location>
        <begin position="1"/>
        <end position="93"/>
    </location>
</feature>
<feature type="compositionally biased region" description="Polar residues" evidence="3">
    <location>
        <begin position="494"/>
        <end position="505"/>
    </location>
</feature>
<name>A0A6F9DKN3_9ASCI</name>
<keyword evidence="2" id="KW-0677">Repeat</keyword>
<dbReference type="EMBL" id="LR787661">
    <property type="protein sequence ID" value="CAB3263523.1"/>
    <property type="molecule type" value="mRNA"/>
</dbReference>
<feature type="region of interest" description="Disordered" evidence="3">
    <location>
        <begin position="494"/>
        <end position="547"/>
    </location>
</feature>
<evidence type="ECO:0000256" key="2">
    <source>
        <dbReference type="ARBA" id="ARBA00022737"/>
    </source>
</evidence>
<dbReference type="SUPFAM" id="SSF52058">
    <property type="entry name" value="L domain-like"/>
    <property type="match status" value="1"/>
</dbReference>
<dbReference type="InterPro" id="IPR001611">
    <property type="entry name" value="Leu-rich_rpt"/>
</dbReference>
<sequence>MYHGGKFRGQPSVAHKPSRDTHGLHPVHLTLHAAATPVAERGIRHVTPDRMTRDQATTFRPSDLPVGQTTNVRRASANSEASSGNSGATGPLRTIGFGPPGLLHTMSETRLLGNPNRRNLASPSKAYGTEYTQLSAGDHYRRHNSLGQESEQSLPSSNQQVVYQENISRTQSRIPSQSKSNPYLPGDRVIFAESPSAPGIPIVYRSSEERASNPDRLNLDRRHLTVCPILEGEEHLRLLNFQHNTISRIQHLSNLRRLIFLDLYDNQIEEMNGLSALKSLRVLMLGKNRIRNVSSLENLTKLDVLDLHGNQIRDVENLSHLSELRVLNLAGNQIEHVGNLAGMETLAELNLRRNCIVTVVEVDLLPSLQRLFLSFNNISLWSDIECLGDSTSLCEISLDGNPISNDITYKQVVLKNMPHLRQLDMKRISEDERRVAAMMMKKEEDRKREVHKQAIAKEKKRLAINNAARQWEVEHYPVNHMWDQPISFQDSLFTQTDGSAESSPRLSEKERKVLSDFNGRQERTEKSSWLQNNSNHSNNTKTSTHPTSLDISEAYLAEIEGENLQLFGPGALESLDKNWGNQVSSSVTTLTVQFINFDDFCLYINKIKNRFANVKNLILKEVNLHCLQQINAISLFRKLESLSIDSGPSNPVTQFSLWKTYTIFRLAHLSINKLNGEEIQASDIAAAEKIFGSLSLVATTQLSQFRLVALMGDYKQKQATKDQKKMKSGGDPETEISVSAESVGRSGLQYLPVKTLTSKKQECEIRRLVSRDLVQNLTREASDIAAKQSMLHNIWPYVFIEMVKDAVLDMNDLGAHVRAVGKQFEAGL</sequence>
<dbReference type="FunFam" id="3.80.10.10:FF:000323">
    <property type="entry name" value="Leucine-rich repeat-containing protein 49 isoform 1"/>
    <property type="match status" value="1"/>
</dbReference>
<gene>
    <name evidence="4" type="primary">Lrrc49</name>
</gene>
<organism evidence="4">
    <name type="scientific">Phallusia mammillata</name>
    <dbReference type="NCBI Taxonomy" id="59560"/>
    <lineage>
        <taxon>Eukaryota</taxon>
        <taxon>Metazoa</taxon>
        <taxon>Chordata</taxon>
        <taxon>Tunicata</taxon>
        <taxon>Ascidiacea</taxon>
        <taxon>Phlebobranchia</taxon>
        <taxon>Ascidiidae</taxon>
        <taxon>Phallusia</taxon>
    </lineage>
</organism>
<protein>
    <submittedName>
        <fullName evidence="4">Leucine-rich repeat-containing protein 49</fullName>
    </submittedName>
</protein>
<feature type="compositionally biased region" description="Low complexity" evidence="3">
    <location>
        <begin position="75"/>
        <end position="88"/>
    </location>
</feature>
<keyword evidence="1" id="KW-0433">Leucine-rich repeat</keyword>
<feature type="compositionally biased region" description="Low complexity" evidence="3">
    <location>
        <begin position="532"/>
        <end position="547"/>
    </location>
</feature>